<feature type="signal peptide" evidence="1">
    <location>
        <begin position="1"/>
        <end position="25"/>
    </location>
</feature>
<dbReference type="EMBL" id="ML977339">
    <property type="protein sequence ID" value="KAF2110200.1"/>
    <property type="molecule type" value="Genomic_DNA"/>
</dbReference>
<accession>A0A6A5YT64</accession>
<feature type="chain" id="PRO_5025602224" evidence="1">
    <location>
        <begin position="26"/>
        <end position="123"/>
    </location>
</feature>
<name>A0A6A5YT64_9PLEO</name>
<organism evidence="2 3">
    <name type="scientific">Lophiotrema nucula</name>
    <dbReference type="NCBI Taxonomy" id="690887"/>
    <lineage>
        <taxon>Eukaryota</taxon>
        <taxon>Fungi</taxon>
        <taxon>Dikarya</taxon>
        <taxon>Ascomycota</taxon>
        <taxon>Pezizomycotina</taxon>
        <taxon>Dothideomycetes</taxon>
        <taxon>Pleosporomycetidae</taxon>
        <taxon>Pleosporales</taxon>
        <taxon>Lophiotremataceae</taxon>
        <taxon>Lophiotrema</taxon>
    </lineage>
</organism>
<evidence type="ECO:0000313" key="3">
    <source>
        <dbReference type="Proteomes" id="UP000799770"/>
    </source>
</evidence>
<keyword evidence="1" id="KW-0732">Signal</keyword>
<dbReference type="AlphaFoldDB" id="A0A6A5YT64"/>
<gene>
    <name evidence="2" type="ORF">BDV96DRAFT_224542</name>
</gene>
<evidence type="ECO:0000313" key="2">
    <source>
        <dbReference type="EMBL" id="KAF2110200.1"/>
    </source>
</evidence>
<sequence>MGNSRGGSKRCCWSLLLYELLGIECLHGCRDLSRTLPKLPRLTSMSVLRCGTNALMQLRGNLKGEIESVSQGKSLQYAKVTAPTSVITKRADRFRCASAYDMRRGRTVCRCLVACKGRILFNG</sequence>
<reference evidence="2" key="1">
    <citation type="journal article" date="2020" name="Stud. Mycol.">
        <title>101 Dothideomycetes genomes: a test case for predicting lifestyles and emergence of pathogens.</title>
        <authorList>
            <person name="Haridas S."/>
            <person name="Albert R."/>
            <person name="Binder M."/>
            <person name="Bloem J."/>
            <person name="Labutti K."/>
            <person name="Salamov A."/>
            <person name="Andreopoulos B."/>
            <person name="Baker S."/>
            <person name="Barry K."/>
            <person name="Bills G."/>
            <person name="Bluhm B."/>
            <person name="Cannon C."/>
            <person name="Castanera R."/>
            <person name="Culley D."/>
            <person name="Daum C."/>
            <person name="Ezra D."/>
            <person name="Gonzalez J."/>
            <person name="Henrissat B."/>
            <person name="Kuo A."/>
            <person name="Liang C."/>
            <person name="Lipzen A."/>
            <person name="Lutzoni F."/>
            <person name="Magnuson J."/>
            <person name="Mondo S."/>
            <person name="Nolan M."/>
            <person name="Ohm R."/>
            <person name="Pangilinan J."/>
            <person name="Park H.-J."/>
            <person name="Ramirez L."/>
            <person name="Alfaro M."/>
            <person name="Sun H."/>
            <person name="Tritt A."/>
            <person name="Yoshinaga Y."/>
            <person name="Zwiers L.-H."/>
            <person name="Turgeon B."/>
            <person name="Goodwin S."/>
            <person name="Spatafora J."/>
            <person name="Crous P."/>
            <person name="Grigoriev I."/>
        </authorList>
    </citation>
    <scope>NUCLEOTIDE SEQUENCE</scope>
    <source>
        <strain evidence="2">CBS 627.86</strain>
    </source>
</reference>
<keyword evidence="3" id="KW-1185">Reference proteome</keyword>
<protein>
    <submittedName>
        <fullName evidence="2">Uncharacterized protein</fullName>
    </submittedName>
</protein>
<evidence type="ECO:0000256" key="1">
    <source>
        <dbReference type="SAM" id="SignalP"/>
    </source>
</evidence>
<dbReference type="Proteomes" id="UP000799770">
    <property type="component" value="Unassembled WGS sequence"/>
</dbReference>
<proteinExistence type="predicted"/>